<dbReference type="GO" id="GO:0016616">
    <property type="term" value="F:oxidoreductase activity, acting on the CH-OH group of donors, NAD or NADP as acceptor"/>
    <property type="evidence" value="ECO:0007669"/>
    <property type="project" value="TreeGrafter"/>
</dbReference>
<evidence type="ECO:0000256" key="2">
    <source>
        <dbReference type="ARBA" id="ARBA00023445"/>
    </source>
</evidence>
<sequence length="308" mass="33713">MSTALVTGGTGFIGIYVIKLLLERGDRVHTTVRDLKDQKKCQPLLSLQNAYPGKLHLFQADLLKEGSFAQAMQGCDIVHHVASPFLVPQQIKDGMEDIVEPAIKGTQNVLNTANQTESVKRIVLTSSIAAMYGDSADVLHYYNATLTESHWNTTSTATSSAYSYSKVAAEREAWKICHAQSRWDLIAINPGLVIGPSLTPESASGSLHMLEAMYKGDNKMGAPELHYPIADVREVAEAHVRAGVDAAAKGRYIVASERSRRQSGLYLAQLKSKIEAFDSESSELLHLLMRKGASVEWIKIPQCSKAMI</sequence>
<keyword evidence="1" id="KW-0560">Oxidoreductase</keyword>
<dbReference type="SUPFAM" id="SSF51735">
    <property type="entry name" value="NAD(P)-binding Rossmann-fold domains"/>
    <property type="match status" value="1"/>
</dbReference>
<reference evidence="4 5" key="1">
    <citation type="submission" date="2018-10" db="EMBL/GenBank/DDBJ databases">
        <title>Fifty Aureobasidium pullulans genomes reveal a recombining polyextremotolerant generalist.</title>
        <authorList>
            <person name="Gostincar C."/>
            <person name="Turk M."/>
            <person name="Zajc J."/>
            <person name="Gunde-Cimerman N."/>
        </authorList>
    </citation>
    <scope>NUCLEOTIDE SEQUENCE [LARGE SCALE GENOMIC DNA]</scope>
    <source>
        <strain evidence="4 5">EXF-11900</strain>
    </source>
</reference>
<evidence type="ECO:0000313" key="4">
    <source>
        <dbReference type="EMBL" id="THV75615.1"/>
    </source>
</evidence>
<dbReference type="PANTHER" id="PTHR10366:SF812">
    <property type="entry name" value="VPS9 DOMAIN-CONTAINING PROTEIN"/>
    <property type="match status" value="1"/>
</dbReference>
<dbReference type="InterPro" id="IPR001509">
    <property type="entry name" value="Epimerase_deHydtase"/>
</dbReference>
<proteinExistence type="inferred from homology"/>
<dbReference type="FunFam" id="3.40.50.720:FF:000085">
    <property type="entry name" value="Dihydroflavonol reductase"/>
    <property type="match status" value="1"/>
</dbReference>
<dbReference type="Pfam" id="PF01370">
    <property type="entry name" value="Epimerase"/>
    <property type="match status" value="1"/>
</dbReference>
<dbReference type="EMBL" id="QZAF01000035">
    <property type="protein sequence ID" value="THV75615.1"/>
    <property type="molecule type" value="Genomic_DNA"/>
</dbReference>
<dbReference type="AlphaFoldDB" id="A0A4S8SXD9"/>
<gene>
    <name evidence="4" type="ORF">D6D28_01721</name>
</gene>
<dbReference type="InterPro" id="IPR050425">
    <property type="entry name" value="NAD(P)_dehydrat-like"/>
</dbReference>
<evidence type="ECO:0000256" key="1">
    <source>
        <dbReference type="ARBA" id="ARBA00023002"/>
    </source>
</evidence>
<organism evidence="4 5">
    <name type="scientific">Aureobasidium pullulans</name>
    <name type="common">Black yeast</name>
    <name type="synonym">Pullularia pullulans</name>
    <dbReference type="NCBI Taxonomy" id="5580"/>
    <lineage>
        <taxon>Eukaryota</taxon>
        <taxon>Fungi</taxon>
        <taxon>Dikarya</taxon>
        <taxon>Ascomycota</taxon>
        <taxon>Pezizomycotina</taxon>
        <taxon>Dothideomycetes</taxon>
        <taxon>Dothideomycetidae</taxon>
        <taxon>Dothideales</taxon>
        <taxon>Saccotheciaceae</taxon>
        <taxon>Aureobasidium</taxon>
    </lineage>
</organism>
<protein>
    <submittedName>
        <fullName evidence="4">Cinnamoyl-CoA reductase</fullName>
    </submittedName>
</protein>
<evidence type="ECO:0000259" key="3">
    <source>
        <dbReference type="Pfam" id="PF01370"/>
    </source>
</evidence>
<dbReference type="Gene3D" id="3.40.50.720">
    <property type="entry name" value="NAD(P)-binding Rossmann-like Domain"/>
    <property type="match status" value="1"/>
</dbReference>
<comment type="caution">
    <text evidence="4">The sequence shown here is derived from an EMBL/GenBank/DDBJ whole genome shotgun (WGS) entry which is preliminary data.</text>
</comment>
<dbReference type="Proteomes" id="UP000304951">
    <property type="component" value="Unassembled WGS sequence"/>
</dbReference>
<name>A0A4S8SXD9_AURPU</name>
<dbReference type="PANTHER" id="PTHR10366">
    <property type="entry name" value="NAD DEPENDENT EPIMERASE/DEHYDRATASE"/>
    <property type="match status" value="1"/>
</dbReference>
<accession>A0A4S8SXD9</accession>
<comment type="similarity">
    <text evidence="2">Belongs to the NAD(P)-dependent epimerase/dehydratase family. Dihydroflavonol-4-reductase subfamily.</text>
</comment>
<feature type="domain" description="NAD-dependent epimerase/dehydratase" evidence="3">
    <location>
        <begin position="4"/>
        <end position="245"/>
    </location>
</feature>
<evidence type="ECO:0000313" key="5">
    <source>
        <dbReference type="Proteomes" id="UP000304951"/>
    </source>
</evidence>
<dbReference type="InterPro" id="IPR036291">
    <property type="entry name" value="NAD(P)-bd_dom_sf"/>
</dbReference>